<evidence type="ECO:0000313" key="1">
    <source>
        <dbReference type="EMBL" id="AGL90468.1"/>
    </source>
</evidence>
<name>R4S147_PHYAS</name>
<evidence type="ECO:0000313" key="2">
    <source>
        <dbReference type="Proteomes" id="UP000013941"/>
    </source>
</evidence>
<reference evidence="1 2" key="1">
    <citation type="journal article" date="2013" name="BMC Genomics">
        <title>Comparison of the complete genome sequence of two closely related isolates of 'Candidatus Phytoplasma australiense' reveals genome plasticity.</title>
        <authorList>
            <person name="Andersen M.T."/>
            <person name="Liefting L.W."/>
            <person name="Havukkala I."/>
            <person name="Beever R.E."/>
        </authorList>
    </citation>
    <scope>NUCLEOTIDE SEQUENCE [LARGE SCALE GENOMIC DNA]</scope>
    <source>
        <strain evidence="1 2">NZSb11</strain>
    </source>
</reference>
<keyword evidence="2" id="KW-1185">Reference proteome</keyword>
<gene>
    <name evidence="1" type="ORF">SLY_0549</name>
</gene>
<dbReference type="AlphaFoldDB" id="R4S147"/>
<sequence>MSLLDERIKIIQNLLEKHQQEYQLYFNKMFYFK</sequence>
<dbReference type="Proteomes" id="UP000013941">
    <property type="component" value="Chromosome"/>
</dbReference>
<organism evidence="1 2">
    <name type="scientific">Strawberry lethal yellows phytoplasma (CPA) str. NZSb11</name>
    <dbReference type="NCBI Taxonomy" id="980422"/>
    <lineage>
        <taxon>Bacteria</taxon>
        <taxon>Bacillati</taxon>
        <taxon>Mycoplasmatota</taxon>
        <taxon>Mollicutes</taxon>
        <taxon>Acholeplasmatales</taxon>
        <taxon>Acholeplasmataceae</taxon>
        <taxon>Candidatus Phytoplasma</taxon>
        <taxon>16SrXII (Stolbur group)</taxon>
    </lineage>
</organism>
<dbReference type="EMBL" id="CP002548">
    <property type="protein sequence ID" value="AGL90468.1"/>
    <property type="molecule type" value="Genomic_DNA"/>
</dbReference>
<dbReference type="KEGG" id="nzs:SLY_0549"/>
<accession>R4S147</accession>
<proteinExistence type="predicted"/>
<dbReference type="HOGENOM" id="CLU_3384068_0_0_14"/>
<protein>
    <submittedName>
        <fullName evidence="1">Uncharacterized protein</fullName>
    </submittedName>
</protein>